<dbReference type="PANTHER" id="PTHR13847:SF260">
    <property type="entry name" value="FAD DEPENDENT OXIDOREDUCTASE DOMAIN-CONTAINING PROTEIN"/>
    <property type="match status" value="1"/>
</dbReference>
<dbReference type="Gene3D" id="3.50.50.60">
    <property type="entry name" value="FAD/NAD(P)-binding domain"/>
    <property type="match status" value="1"/>
</dbReference>
<reference evidence="2" key="1">
    <citation type="submission" date="2022-07" db="EMBL/GenBank/DDBJ databases">
        <title>Phylogenomic reconstructions and comparative analyses of Kickxellomycotina fungi.</title>
        <authorList>
            <person name="Reynolds N.K."/>
            <person name="Stajich J.E."/>
            <person name="Barry K."/>
            <person name="Grigoriev I.V."/>
            <person name="Crous P."/>
            <person name="Smith M.E."/>
        </authorList>
    </citation>
    <scope>NUCLEOTIDE SEQUENCE</scope>
    <source>
        <strain evidence="2">RSA 861</strain>
    </source>
</reference>
<evidence type="ECO:0000313" key="2">
    <source>
        <dbReference type="EMBL" id="KAJ1927582.1"/>
    </source>
</evidence>
<dbReference type="InterPro" id="IPR036188">
    <property type="entry name" value="FAD/NAD-bd_sf"/>
</dbReference>
<sequence length="487" mass="53924">MDPGLPHSCPLTSYWLERNPLKVHRTTPDLPSSADVVIIGSGIAGAAAAYHLLAQAQQVEVPLQLVLLEAREACSGATGRNGGHIIPIHSRYFNDRVAAAGLETTVQTTQFEHQTMLQILDFIKRYQVDCELRPNGCVLSCKDTKEWATIQADLRAMRDANVDLPTEVWDAQECRQHLKSTDFVGAIKIPGCQLWPAKLVWAILEVALRQGLNLQTYTPVTQVIRPPVSNSQDPKVAKDWAVRTPRGVVRARHVIHCTNAWAGHLLPQLAPYLRPVRAQVIASARFRTPLLWPFGISFNHGFDYTMQRPDRMVIFGGMRYATPNMEVGVADDSMVNQQLVRAHRRALNQLARTRLAAPDVTTAPTTTANSKSTQVDVENAWTGIMAFSHDALPWVGPLDGLDASLRDQYACVAFNGDGMPRAFRCAEIVARMVINRVSGRLLLPTDDLVPAFLPSARRGVDPSQWDILADDHRFLCQIGIPPPTSRL</sequence>
<dbReference type="InterPro" id="IPR006076">
    <property type="entry name" value="FAD-dep_OxRdtase"/>
</dbReference>
<dbReference type="GO" id="GO:0005737">
    <property type="term" value="C:cytoplasm"/>
    <property type="evidence" value="ECO:0007669"/>
    <property type="project" value="TreeGrafter"/>
</dbReference>
<evidence type="ECO:0000313" key="3">
    <source>
        <dbReference type="Proteomes" id="UP001150569"/>
    </source>
</evidence>
<dbReference type="Proteomes" id="UP001150569">
    <property type="component" value="Unassembled WGS sequence"/>
</dbReference>
<name>A0A9W8AE42_9FUNG</name>
<proteinExistence type="predicted"/>
<protein>
    <recommendedName>
        <fullName evidence="1">FAD dependent oxidoreductase domain-containing protein</fullName>
    </recommendedName>
</protein>
<dbReference type="SUPFAM" id="SSF51905">
    <property type="entry name" value="FAD/NAD(P)-binding domain"/>
    <property type="match status" value="1"/>
</dbReference>
<keyword evidence="3" id="KW-1185">Reference proteome</keyword>
<dbReference type="EMBL" id="JANBPT010000111">
    <property type="protein sequence ID" value="KAJ1927582.1"/>
    <property type="molecule type" value="Genomic_DNA"/>
</dbReference>
<feature type="domain" description="FAD dependent oxidoreductase" evidence="1">
    <location>
        <begin position="35"/>
        <end position="432"/>
    </location>
</feature>
<dbReference type="Gene3D" id="3.30.9.10">
    <property type="entry name" value="D-Amino Acid Oxidase, subunit A, domain 2"/>
    <property type="match status" value="1"/>
</dbReference>
<evidence type="ECO:0000259" key="1">
    <source>
        <dbReference type="Pfam" id="PF01266"/>
    </source>
</evidence>
<accession>A0A9W8AE42</accession>
<organism evidence="2 3">
    <name type="scientific">Tieghemiomyces parasiticus</name>
    <dbReference type="NCBI Taxonomy" id="78921"/>
    <lineage>
        <taxon>Eukaryota</taxon>
        <taxon>Fungi</taxon>
        <taxon>Fungi incertae sedis</taxon>
        <taxon>Zoopagomycota</taxon>
        <taxon>Kickxellomycotina</taxon>
        <taxon>Dimargaritomycetes</taxon>
        <taxon>Dimargaritales</taxon>
        <taxon>Dimargaritaceae</taxon>
        <taxon>Tieghemiomyces</taxon>
    </lineage>
</organism>
<dbReference type="AlphaFoldDB" id="A0A9W8AE42"/>
<gene>
    <name evidence="2" type="ORF">IWQ60_002801</name>
</gene>
<comment type="caution">
    <text evidence="2">The sequence shown here is derived from an EMBL/GenBank/DDBJ whole genome shotgun (WGS) entry which is preliminary data.</text>
</comment>
<dbReference type="OrthoDB" id="429143at2759"/>
<dbReference type="Pfam" id="PF01266">
    <property type="entry name" value="DAO"/>
    <property type="match status" value="1"/>
</dbReference>
<dbReference type="PANTHER" id="PTHR13847">
    <property type="entry name" value="SARCOSINE DEHYDROGENASE-RELATED"/>
    <property type="match status" value="1"/>
</dbReference>